<keyword evidence="4 7" id="KW-0812">Transmembrane</keyword>
<comment type="similarity">
    <text evidence="2">Belongs to the MscS (TC 1.A.23) family.</text>
</comment>
<dbReference type="InterPro" id="IPR049142">
    <property type="entry name" value="MS_channel_1st"/>
</dbReference>
<feature type="domain" description="Mechanosensitive ion channel MscS" evidence="8">
    <location>
        <begin position="160"/>
        <end position="222"/>
    </location>
</feature>
<evidence type="ECO:0000256" key="5">
    <source>
        <dbReference type="ARBA" id="ARBA00022989"/>
    </source>
</evidence>
<keyword evidence="3" id="KW-1003">Cell membrane</keyword>
<feature type="transmembrane region" description="Helical" evidence="7">
    <location>
        <begin position="143"/>
        <end position="161"/>
    </location>
</feature>
<keyword evidence="6 7" id="KW-0472">Membrane</keyword>
<dbReference type="SUPFAM" id="SSF82689">
    <property type="entry name" value="Mechanosensitive channel protein MscS (YggB), C-terminal domain"/>
    <property type="match status" value="1"/>
</dbReference>
<evidence type="ECO:0000256" key="4">
    <source>
        <dbReference type="ARBA" id="ARBA00022692"/>
    </source>
</evidence>
<comment type="caution">
    <text evidence="11">The sequence shown here is derived from an EMBL/GenBank/DDBJ whole genome shotgun (WGS) entry which is preliminary data.</text>
</comment>
<gene>
    <name evidence="11" type="ORF">GCM10025883_11280</name>
</gene>
<keyword evidence="5 7" id="KW-1133">Transmembrane helix</keyword>
<evidence type="ECO:0000259" key="8">
    <source>
        <dbReference type="Pfam" id="PF00924"/>
    </source>
</evidence>
<dbReference type="PANTHER" id="PTHR30460:SF0">
    <property type="entry name" value="MODERATE CONDUCTANCE MECHANOSENSITIVE CHANNEL YBIO"/>
    <property type="match status" value="1"/>
</dbReference>
<dbReference type="InterPro" id="IPR011066">
    <property type="entry name" value="MscS_channel_C_sf"/>
</dbReference>
<feature type="domain" description="Mechanosensitive ion channel MscS C-terminal" evidence="9">
    <location>
        <begin position="230"/>
        <end position="315"/>
    </location>
</feature>
<evidence type="ECO:0000313" key="11">
    <source>
        <dbReference type="EMBL" id="GMA39083.1"/>
    </source>
</evidence>
<feature type="domain" description="Mechanosensitive ion channel transmembrane helices 2/3" evidence="10">
    <location>
        <begin position="118"/>
        <end position="158"/>
    </location>
</feature>
<dbReference type="EMBL" id="BSUO01000001">
    <property type="protein sequence ID" value="GMA39083.1"/>
    <property type="molecule type" value="Genomic_DNA"/>
</dbReference>
<dbReference type="Pfam" id="PF21088">
    <property type="entry name" value="MS_channel_1st"/>
    <property type="match status" value="1"/>
</dbReference>
<name>A0ABQ6IMD8_9MICO</name>
<dbReference type="InterPro" id="IPR023408">
    <property type="entry name" value="MscS_beta-dom_sf"/>
</dbReference>
<dbReference type="InterPro" id="IPR006685">
    <property type="entry name" value="MscS_channel_2nd"/>
</dbReference>
<protein>
    <submittedName>
        <fullName evidence="11">Mechanosensitive ion channel protein MscS</fullName>
    </submittedName>
</protein>
<keyword evidence="12" id="KW-1185">Reference proteome</keyword>
<feature type="transmembrane region" description="Helical" evidence="7">
    <location>
        <begin position="113"/>
        <end position="131"/>
    </location>
</feature>
<dbReference type="RefSeq" id="WP_284303071.1">
    <property type="nucleotide sequence ID" value="NZ_BSUO01000001.1"/>
</dbReference>
<proteinExistence type="inferred from homology"/>
<dbReference type="InterPro" id="IPR049278">
    <property type="entry name" value="MS_channel_C"/>
</dbReference>
<dbReference type="PANTHER" id="PTHR30460">
    <property type="entry name" value="MODERATE CONDUCTANCE MECHANOSENSITIVE CHANNEL YBIO"/>
    <property type="match status" value="1"/>
</dbReference>
<evidence type="ECO:0000256" key="2">
    <source>
        <dbReference type="ARBA" id="ARBA00008017"/>
    </source>
</evidence>
<dbReference type="SUPFAM" id="SSF82861">
    <property type="entry name" value="Mechanosensitive channel protein MscS (YggB), transmembrane region"/>
    <property type="match status" value="1"/>
</dbReference>
<dbReference type="Pfam" id="PF00924">
    <property type="entry name" value="MS_channel_2nd"/>
    <property type="match status" value="1"/>
</dbReference>
<dbReference type="Pfam" id="PF21082">
    <property type="entry name" value="MS_channel_3rd"/>
    <property type="match status" value="1"/>
</dbReference>
<reference evidence="12" key="1">
    <citation type="journal article" date="2019" name="Int. J. Syst. Evol. Microbiol.">
        <title>The Global Catalogue of Microorganisms (GCM) 10K type strain sequencing project: providing services to taxonomists for standard genome sequencing and annotation.</title>
        <authorList>
            <consortium name="The Broad Institute Genomics Platform"/>
            <consortium name="The Broad Institute Genome Sequencing Center for Infectious Disease"/>
            <person name="Wu L."/>
            <person name="Ma J."/>
        </authorList>
    </citation>
    <scope>NUCLEOTIDE SEQUENCE [LARGE SCALE GENOMIC DNA]</scope>
    <source>
        <strain evidence="12">NBRC 113072</strain>
    </source>
</reference>
<dbReference type="SUPFAM" id="SSF50182">
    <property type="entry name" value="Sm-like ribonucleoproteins"/>
    <property type="match status" value="1"/>
</dbReference>
<dbReference type="Proteomes" id="UP001157126">
    <property type="component" value="Unassembled WGS sequence"/>
</dbReference>
<dbReference type="InterPro" id="IPR010920">
    <property type="entry name" value="LSM_dom_sf"/>
</dbReference>
<evidence type="ECO:0000256" key="1">
    <source>
        <dbReference type="ARBA" id="ARBA00004651"/>
    </source>
</evidence>
<evidence type="ECO:0000256" key="7">
    <source>
        <dbReference type="SAM" id="Phobius"/>
    </source>
</evidence>
<evidence type="ECO:0000259" key="10">
    <source>
        <dbReference type="Pfam" id="PF21088"/>
    </source>
</evidence>
<evidence type="ECO:0000256" key="6">
    <source>
        <dbReference type="ARBA" id="ARBA00023136"/>
    </source>
</evidence>
<comment type="subcellular location">
    <subcellularLocation>
        <location evidence="1">Cell membrane</location>
        <topology evidence="1">Multi-pass membrane protein</topology>
    </subcellularLocation>
</comment>
<accession>A0ABQ6IMD8</accession>
<feature type="transmembrane region" description="Helical" evidence="7">
    <location>
        <begin position="20"/>
        <end position="41"/>
    </location>
</feature>
<organism evidence="11 12">
    <name type="scientific">Mobilicoccus caccae</name>
    <dbReference type="NCBI Taxonomy" id="1859295"/>
    <lineage>
        <taxon>Bacteria</taxon>
        <taxon>Bacillati</taxon>
        <taxon>Actinomycetota</taxon>
        <taxon>Actinomycetes</taxon>
        <taxon>Micrococcales</taxon>
        <taxon>Dermatophilaceae</taxon>
        <taxon>Mobilicoccus</taxon>
    </lineage>
</organism>
<dbReference type="InterPro" id="IPR011014">
    <property type="entry name" value="MscS_channel_TM-2"/>
</dbReference>
<dbReference type="Gene3D" id="2.30.30.60">
    <property type="match status" value="1"/>
</dbReference>
<evidence type="ECO:0000256" key="3">
    <source>
        <dbReference type="ARBA" id="ARBA00022475"/>
    </source>
</evidence>
<dbReference type="Gene3D" id="1.10.287.1260">
    <property type="match status" value="1"/>
</dbReference>
<evidence type="ECO:0000313" key="12">
    <source>
        <dbReference type="Proteomes" id="UP001157126"/>
    </source>
</evidence>
<sequence>MPDNTRTVLTVLDGMTWEKAAEWFLGVPLAILTILLGAWIIRWLIHRAINRLVDSIVASRASGDTTTMGAVEATPTAQLPMLRRYGRKAGRAISQSGLVATERQKARVTTLGSVLRSIASIVVWSIAALMVGRELGLDMTPVIASAGVGGVALGFGAQSLVKDFLSGTFMILEDQYGVGDIVDTGDVVGTVEEVTLRVTRLRDAEGVVWYVRNGEILRIANRSQGWTTAVVDIPVASDESAEKAMTILRQQMTELFADPAWKSVILEKPDVAGIESITAGTMTIRIFAKCAPNKHWGAQREIRERCKTALHRAGVRGPIYVPGAMQQGPTPPAP</sequence>
<evidence type="ECO:0000259" key="9">
    <source>
        <dbReference type="Pfam" id="PF21082"/>
    </source>
</evidence>
<dbReference type="Gene3D" id="3.30.70.100">
    <property type="match status" value="1"/>
</dbReference>
<dbReference type="InterPro" id="IPR045276">
    <property type="entry name" value="YbiO_bact"/>
</dbReference>